<protein>
    <recommendedName>
        <fullName evidence="3">Core-binding (CB) domain-containing protein</fullName>
    </recommendedName>
</protein>
<dbReference type="Proteomes" id="UP000018721">
    <property type="component" value="Unassembled WGS sequence"/>
</dbReference>
<organism evidence="1 2">
    <name type="scientific">Phytophthora nicotianae P1569</name>
    <dbReference type="NCBI Taxonomy" id="1317065"/>
    <lineage>
        <taxon>Eukaryota</taxon>
        <taxon>Sar</taxon>
        <taxon>Stramenopiles</taxon>
        <taxon>Oomycota</taxon>
        <taxon>Peronosporomycetes</taxon>
        <taxon>Peronosporales</taxon>
        <taxon>Peronosporaceae</taxon>
        <taxon>Phytophthora</taxon>
    </lineage>
</organism>
<keyword evidence="2" id="KW-1185">Reference proteome</keyword>
<dbReference type="HOGENOM" id="CLU_887013_0_0_1"/>
<reference evidence="1 2" key="1">
    <citation type="submission" date="2013-11" db="EMBL/GenBank/DDBJ databases">
        <title>The Genome Sequence of Phytophthora parasitica P1569.</title>
        <authorList>
            <consortium name="The Broad Institute Genomics Platform"/>
            <person name="Russ C."/>
            <person name="Tyler B."/>
            <person name="Panabieres F."/>
            <person name="Shan W."/>
            <person name="Tripathy S."/>
            <person name="Grunwald N."/>
            <person name="Machado M."/>
            <person name="Johnson C.S."/>
            <person name="Arredondo F."/>
            <person name="Hong C."/>
            <person name="Coffey M."/>
            <person name="Young S.K."/>
            <person name="Zeng Q."/>
            <person name="Gargeya S."/>
            <person name="Fitzgerald M."/>
            <person name="Abouelleil A."/>
            <person name="Alvarado L."/>
            <person name="Chapman S.B."/>
            <person name="Gainer-Dewar J."/>
            <person name="Goldberg J."/>
            <person name="Griggs A."/>
            <person name="Gujja S."/>
            <person name="Hansen M."/>
            <person name="Howarth C."/>
            <person name="Imamovic A."/>
            <person name="Ireland A."/>
            <person name="Larimer J."/>
            <person name="McCowan C."/>
            <person name="Murphy C."/>
            <person name="Pearson M."/>
            <person name="Poon T.W."/>
            <person name="Priest M."/>
            <person name="Roberts A."/>
            <person name="Saif S."/>
            <person name="Shea T."/>
            <person name="Sykes S."/>
            <person name="Wortman J."/>
            <person name="Nusbaum C."/>
            <person name="Birren B."/>
        </authorList>
    </citation>
    <scope>NUCLEOTIDE SEQUENCE [LARGE SCALE GENOMIC DNA]</scope>
    <source>
        <strain evidence="1 2">P1569</strain>
    </source>
</reference>
<dbReference type="AlphaFoldDB" id="V9F5A5"/>
<name>V9F5A5_PHYNI</name>
<comment type="caution">
    <text evidence="1">The sequence shown here is derived from an EMBL/GenBank/DDBJ whole genome shotgun (WGS) entry which is preliminary data.</text>
</comment>
<gene>
    <name evidence="1" type="ORF">F443_08929</name>
</gene>
<dbReference type="eggNOG" id="ENOG502STMH">
    <property type="taxonomic scope" value="Eukaryota"/>
</dbReference>
<evidence type="ECO:0000313" key="1">
    <source>
        <dbReference type="EMBL" id="ETI46720.1"/>
    </source>
</evidence>
<evidence type="ECO:0008006" key="3">
    <source>
        <dbReference type="Google" id="ProtNLM"/>
    </source>
</evidence>
<accession>V9F5A5</accession>
<evidence type="ECO:0000313" key="2">
    <source>
        <dbReference type="Proteomes" id="UP000018721"/>
    </source>
</evidence>
<dbReference type="EMBL" id="ANIZ01001519">
    <property type="protein sequence ID" value="ETI46720.1"/>
    <property type="molecule type" value="Genomic_DNA"/>
</dbReference>
<dbReference type="OrthoDB" id="90030at2759"/>
<sequence>MEGYDWVYLKDQVRQIRENTVTARSRTTYQNSYCHFLAWLLENKTHRIAPPFTECIEGIGTYTPQQLRTRVKEAINQDLRVDPLIFDTLAAEDFVIWLVTLKRKDDDALSYSALNTHRADLCDLFRDYGKTMSKRWSRSLPPISKGLKHTFATDAPNEASEIKTDKDPLMFDLYSFLCGLTACPSSTAIHLRAGWSLGGVQNTYLHYEAAGDMHVGRTVAGLPTESYKFSTLPPRDSDSDEIVQRGVPLMFPGLPERLEFIAEYCLASLTYHHSYLTRALSPKHPAFQPPLFQDAPLLSSLTKRLQTGDGSSDA</sequence>
<proteinExistence type="predicted"/>